<name>A0AAN9YXN3_9ORTH</name>
<evidence type="ECO:0000313" key="4">
    <source>
        <dbReference type="Proteomes" id="UP001378592"/>
    </source>
</evidence>
<evidence type="ECO:0000256" key="2">
    <source>
        <dbReference type="SAM" id="SignalP"/>
    </source>
</evidence>
<reference evidence="3 4" key="1">
    <citation type="submission" date="2024-03" db="EMBL/GenBank/DDBJ databases">
        <title>The genome assembly and annotation of the cricket Gryllus longicercus Weissman &amp; Gray.</title>
        <authorList>
            <person name="Szrajer S."/>
            <person name="Gray D."/>
            <person name="Ylla G."/>
        </authorList>
    </citation>
    <scope>NUCLEOTIDE SEQUENCE [LARGE SCALE GENOMIC DNA]</scope>
    <source>
        <strain evidence="3">DAG 2021-001</strain>
        <tissue evidence="3">Whole body minus gut</tissue>
    </source>
</reference>
<sequence>MRSWLLVLTLALACCVHIASAAAHGDRHSSKERPHASSMSHESSKESDEAAEADLDEDEGAPERPEGGVAIAAPTAPHQANRHSELQSSVEVGGALTGKARGKVKLYTEGERGKAGRGYAGTKLGR</sequence>
<feature type="region of interest" description="Disordered" evidence="1">
    <location>
        <begin position="22"/>
        <end position="95"/>
    </location>
</feature>
<feature type="signal peptide" evidence="2">
    <location>
        <begin position="1"/>
        <end position="21"/>
    </location>
</feature>
<feature type="compositionally biased region" description="Basic and acidic residues" evidence="1">
    <location>
        <begin position="24"/>
        <end position="35"/>
    </location>
</feature>
<dbReference type="EMBL" id="JAZDUA010000386">
    <property type="protein sequence ID" value="KAK7793372.1"/>
    <property type="molecule type" value="Genomic_DNA"/>
</dbReference>
<accession>A0AAN9YXN3</accession>
<dbReference type="Proteomes" id="UP001378592">
    <property type="component" value="Unassembled WGS sequence"/>
</dbReference>
<gene>
    <name evidence="3" type="ORF">R5R35_008520</name>
</gene>
<evidence type="ECO:0000256" key="1">
    <source>
        <dbReference type="SAM" id="MobiDB-lite"/>
    </source>
</evidence>
<organism evidence="3 4">
    <name type="scientific">Gryllus longicercus</name>
    <dbReference type="NCBI Taxonomy" id="2509291"/>
    <lineage>
        <taxon>Eukaryota</taxon>
        <taxon>Metazoa</taxon>
        <taxon>Ecdysozoa</taxon>
        <taxon>Arthropoda</taxon>
        <taxon>Hexapoda</taxon>
        <taxon>Insecta</taxon>
        <taxon>Pterygota</taxon>
        <taxon>Neoptera</taxon>
        <taxon>Polyneoptera</taxon>
        <taxon>Orthoptera</taxon>
        <taxon>Ensifera</taxon>
        <taxon>Gryllidea</taxon>
        <taxon>Grylloidea</taxon>
        <taxon>Gryllidae</taxon>
        <taxon>Gryllinae</taxon>
        <taxon>Gryllus</taxon>
    </lineage>
</organism>
<proteinExistence type="predicted"/>
<keyword evidence="2" id="KW-0732">Signal</keyword>
<feature type="compositionally biased region" description="Acidic residues" evidence="1">
    <location>
        <begin position="49"/>
        <end position="60"/>
    </location>
</feature>
<comment type="caution">
    <text evidence="3">The sequence shown here is derived from an EMBL/GenBank/DDBJ whole genome shotgun (WGS) entry which is preliminary data.</text>
</comment>
<protein>
    <recommendedName>
        <fullName evidence="5">Accessory gland protein</fullName>
    </recommendedName>
</protein>
<feature type="chain" id="PRO_5042873861" description="Accessory gland protein" evidence="2">
    <location>
        <begin position="22"/>
        <end position="126"/>
    </location>
</feature>
<evidence type="ECO:0008006" key="5">
    <source>
        <dbReference type="Google" id="ProtNLM"/>
    </source>
</evidence>
<dbReference type="AlphaFoldDB" id="A0AAN9YXN3"/>
<keyword evidence="4" id="KW-1185">Reference proteome</keyword>
<evidence type="ECO:0000313" key="3">
    <source>
        <dbReference type="EMBL" id="KAK7793372.1"/>
    </source>
</evidence>